<feature type="region of interest" description="Disordered" evidence="1">
    <location>
        <begin position="261"/>
        <end position="294"/>
    </location>
</feature>
<comment type="caution">
    <text evidence="2">The sequence shown here is derived from an EMBL/GenBank/DDBJ whole genome shotgun (WGS) entry which is preliminary data.</text>
</comment>
<sequence>MVLRLDPRFPLVWRSPSDLQFGVDRARVVLTDVTAAQERVIAVLFRGISRSGLEMIAADAELADLDGTLDALRPVLAETGENPARTVAVEGSGVTAQLVRARLGEAGIRCSDATEDEAKLRPDLAVVLAQFVLDPEQHGRWLRRDVPHLPVLFSDQLVHIGPLIEPGSGPCLYCLERHRTDADPAWPAIASQLWGRSAGTETSLVAGEVAAIVVRAVLQRLDGIEAPDELSLDALTGERVIRRWFRHPGCGCAGLEEPAGAVTSARPENDSASAQPRAPIPIGPRRGAAAAARA</sequence>
<evidence type="ECO:0000256" key="1">
    <source>
        <dbReference type="SAM" id="MobiDB-lite"/>
    </source>
</evidence>
<dbReference type="EMBL" id="JAEPES010000002">
    <property type="protein sequence ID" value="MBK4347364.1"/>
    <property type="molecule type" value="Genomic_DNA"/>
</dbReference>
<keyword evidence="3" id="KW-1185">Reference proteome</keyword>
<gene>
    <name evidence="2" type="ORF">IV501_06935</name>
</gene>
<proteinExistence type="predicted"/>
<evidence type="ECO:0000313" key="2">
    <source>
        <dbReference type="EMBL" id="MBK4347364.1"/>
    </source>
</evidence>
<evidence type="ECO:0000313" key="3">
    <source>
        <dbReference type="Proteomes" id="UP000636458"/>
    </source>
</evidence>
<feature type="compositionally biased region" description="Low complexity" evidence="1">
    <location>
        <begin position="283"/>
        <end position="294"/>
    </location>
</feature>
<reference evidence="2" key="1">
    <citation type="submission" date="2021-01" db="EMBL/GenBank/DDBJ databases">
        <title>Lacisediminihabitans sp. nov. strain G11-30, isolated from Antarctic Soil.</title>
        <authorList>
            <person name="Li J."/>
        </authorList>
    </citation>
    <scope>NUCLEOTIDE SEQUENCE</scope>
    <source>
        <strain evidence="2">G11-30</strain>
    </source>
</reference>
<accession>A0A934SL40</accession>
<dbReference type="Gene3D" id="3.40.50.720">
    <property type="entry name" value="NAD(P)-binding Rossmann-like Domain"/>
    <property type="match status" value="1"/>
</dbReference>
<dbReference type="RefSeq" id="WP_200555720.1">
    <property type="nucleotide sequence ID" value="NZ_JAEPES010000002.1"/>
</dbReference>
<name>A0A934SL40_9MICO</name>
<organism evidence="2 3">
    <name type="scientific">Lacisediminihabitans changchengi</name>
    <dbReference type="NCBI Taxonomy" id="2787634"/>
    <lineage>
        <taxon>Bacteria</taxon>
        <taxon>Bacillati</taxon>
        <taxon>Actinomycetota</taxon>
        <taxon>Actinomycetes</taxon>
        <taxon>Micrococcales</taxon>
        <taxon>Microbacteriaceae</taxon>
        <taxon>Lacisediminihabitans</taxon>
    </lineage>
</organism>
<dbReference type="Proteomes" id="UP000636458">
    <property type="component" value="Unassembled WGS sequence"/>
</dbReference>
<evidence type="ECO:0008006" key="4">
    <source>
        <dbReference type="Google" id="ProtNLM"/>
    </source>
</evidence>
<protein>
    <recommendedName>
        <fullName evidence="4">TOMM leader peptide-binding protein</fullName>
    </recommendedName>
</protein>
<dbReference type="AlphaFoldDB" id="A0A934SL40"/>